<dbReference type="GO" id="GO:0005615">
    <property type="term" value="C:extracellular space"/>
    <property type="evidence" value="ECO:0007669"/>
    <property type="project" value="TreeGrafter"/>
</dbReference>
<evidence type="ECO:0000313" key="4">
    <source>
        <dbReference type="EnsemblMetazoa" id="MESCA001969-PA"/>
    </source>
</evidence>
<dbReference type="InterPro" id="IPR003591">
    <property type="entry name" value="Leu-rich_rpt_typical-subtyp"/>
</dbReference>
<dbReference type="PANTHER" id="PTHR24373">
    <property type="entry name" value="SLIT RELATED LEUCINE-RICH REPEAT NEURONAL PROTEIN"/>
    <property type="match status" value="1"/>
</dbReference>
<evidence type="ECO:0000256" key="2">
    <source>
        <dbReference type="ARBA" id="ARBA00022729"/>
    </source>
</evidence>
<keyword evidence="2" id="KW-0732">Signal</keyword>
<dbReference type="HOGENOM" id="CLU_1237705_0_0_1"/>
<evidence type="ECO:0000313" key="5">
    <source>
        <dbReference type="Proteomes" id="UP000015102"/>
    </source>
</evidence>
<dbReference type="Pfam" id="PF00560">
    <property type="entry name" value="LRR_1"/>
    <property type="match status" value="1"/>
</dbReference>
<proteinExistence type="predicted"/>
<dbReference type="SMART" id="SM00369">
    <property type="entry name" value="LRR_TYP"/>
    <property type="match status" value="3"/>
</dbReference>
<evidence type="ECO:0000256" key="3">
    <source>
        <dbReference type="ARBA" id="ARBA00022737"/>
    </source>
</evidence>
<dbReference type="EnsemblMetazoa" id="MESCA001969-RA">
    <property type="protein sequence ID" value="MESCA001969-PA"/>
    <property type="gene ID" value="MESCA001969"/>
</dbReference>
<evidence type="ECO:0008006" key="6">
    <source>
        <dbReference type="Google" id="ProtNLM"/>
    </source>
</evidence>
<protein>
    <recommendedName>
        <fullName evidence="6">LRRNT domain-containing protein</fullName>
    </recommendedName>
</protein>
<dbReference type="AlphaFoldDB" id="T1GF40"/>
<dbReference type="PANTHER" id="PTHR24373:SF370">
    <property type="entry name" value="FISH-LIPS, ISOFORM E"/>
    <property type="match status" value="1"/>
</dbReference>
<dbReference type="STRING" id="36166.T1GF40"/>
<evidence type="ECO:0000256" key="1">
    <source>
        <dbReference type="ARBA" id="ARBA00022614"/>
    </source>
</evidence>
<dbReference type="InterPro" id="IPR001611">
    <property type="entry name" value="Leu-rich_rpt"/>
</dbReference>
<dbReference type="Proteomes" id="UP000015102">
    <property type="component" value="Unassembled WGS sequence"/>
</dbReference>
<reference evidence="5" key="1">
    <citation type="submission" date="2013-02" db="EMBL/GenBank/DDBJ databases">
        <authorList>
            <person name="Hughes D."/>
        </authorList>
    </citation>
    <scope>NUCLEOTIDE SEQUENCE</scope>
    <source>
        <strain>Durham</strain>
        <strain evidence="5">NC isolate 2 -- Noor lab</strain>
    </source>
</reference>
<dbReference type="EMBL" id="CAQQ02024143">
    <property type="status" value="NOT_ANNOTATED_CDS"/>
    <property type="molecule type" value="Genomic_DNA"/>
</dbReference>
<keyword evidence="1" id="KW-0433">Leucine-rich repeat</keyword>
<dbReference type="GO" id="GO:0031012">
    <property type="term" value="C:extracellular matrix"/>
    <property type="evidence" value="ECO:0007669"/>
    <property type="project" value="TreeGrafter"/>
</dbReference>
<dbReference type="Gene3D" id="3.80.10.10">
    <property type="entry name" value="Ribonuclease Inhibitor"/>
    <property type="match status" value="1"/>
</dbReference>
<keyword evidence="5" id="KW-1185">Reference proteome</keyword>
<dbReference type="Pfam" id="PF13855">
    <property type="entry name" value="LRR_8"/>
    <property type="match status" value="1"/>
</dbReference>
<reference evidence="4" key="2">
    <citation type="submission" date="2015-06" db="UniProtKB">
        <authorList>
            <consortium name="EnsemblMetazoa"/>
        </authorList>
    </citation>
    <scope>IDENTIFICATION</scope>
</reference>
<dbReference type="InterPro" id="IPR032675">
    <property type="entry name" value="LRR_dom_sf"/>
</dbReference>
<dbReference type="InterPro" id="IPR050328">
    <property type="entry name" value="Dev_Immune_Receptor"/>
</dbReference>
<accession>T1GF40</accession>
<organism evidence="4 5">
    <name type="scientific">Megaselia scalaris</name>
    <name type="common">Humpbacked fly</name>
    <name type="synonym">Phora scalaris</name>
    <dbReference type="NCBI Taxonomy" id="36166"/>
    <lineage>
        <taxon>Eukaryota</taxon>
        <taxon>Metazoa</taxon>
        <taxon>Ecdysozoa</taxon>
        <taxon>Arthropoda</taxon>
        <taxon>Hexapoda</taxon>
        <taxon>Insecta</taxon>
        <taxon>Pterygota</taxon>
        <taxon>Neoptera</taxon>
        <taxon>Endopterygota</taxon>
        <taxon>Diptera</taxon>
        <taxon>Brachycera</taxon>
        <taxon>Muscomorpha</taxon>
        <taxon>Platypezoidea</taxon>
        <taxon>Phoridae</taxon>
        <taxon>Megaseliini</taxon>
        <taxon>Megaselia</taxon>
    </lineage>
</organism>
<dbReference type="SUPFAM" id="SSF52058">
    <property type="entry name" value="L domain-like"/>
    <property type="match status" value="1"/>
</dbReference>
<keyword evidence="3" id="KW-0677">Repeat</keyword>
<name>T1GF40_MEGSC</name>
<sequence>MAWNGFTVLIQQHNLQEERSSKFSNTITNNIKCKEAESNPSERPQMPTTIKINSLYNIIKVVIVIVSLIRVPTTVMAECPNSCECKWKSGKESVLCLNANLTNIPDKLDSGTQILDLTGNEIAVIPNDCRTRQIEPFAFRKLSNLVELDFSYNQLTMVPSHAFDSIPELRDIKLNGNPITRISNDAFSRIPQLVRLDLSDCKIQQVEPRAFFGLEASLEWLKLD</sequence>